<dbReference type="PROSITE" id="PS51375">
    <property type="entry name" value="PPR"/>
    <property type="match status" value="4"/>
</dbReference>
<dbReference type="Pfam" id="PF12854">
    <property type="entry name" value="PPR_1"/>
    <property type="match status" value="1"/>
</dbReference>
<dbReference type="Pfam" id="PF01535">
    <property type="entry name" value="PPR"/>
    <property type="match status" value="1"/>
</dbReference>
<keyword evidence="1" id="KW-0677">Repeat</keyword>
<sequence>MAFSASTRHLLRRHFSTSTTTTTTTTTSTIPESTIAIVRHLARKGEASRINSILSPLVTASPPPSDTTLASILFLYSSSGMLTEALDAFSKHPSPSTAALNALLAPLNRHSRDLSRQIPSLFTSLPASKSIEPDRSTYGILIKSLCLSGGGAEKALPVLKEMEEKNILPDVVVYTTIIDSFYKQGMPQRAEEVWKEMCAKGIVPDLTAYNVKAMYKSKHGKPEDLVELISEIEAANLKPDVITYNYLINSYCAHGKFDEAMAVFKGLEEKGCVPNYGTCKYFISFLCKKGKIDDAREVFDEGLKRGTVPDLNTVKLLVKGLMKDDKKRAAKRVVTGLKHKFPKEFVGNWKQLQKLVGLSEGEESDTD</sequence>
<dbReference type="Proteomes" id="UP001140206">
    <property type="component" value="Chromosome 1"/>
</dbReference>
<gene>
    <name evidence="4" type="ORF">LUZ62_015050</name>
</gene>
<dbReference type="InterPro" id="IPR011990">
    <property type="entry name" value="TPR-like_helical_dom_sf"/>
</dbReference>
<accession>A0AAV8GBT2</accession>
<name>A0AAV8GBT2_9POAL</name>
<dbReference type="PANTHER" id="PTHR47934">
    <property type="entry name" value="PENTATRICOPEPTIDE REPEAT-CONTAINING PROTEIN PET309, MITOCHONDRIAL"/>
    <property type="match status" value="1"/>
</dbReference>
<feature type="repeat" description="PPR" evidence="3">
    <location>
        <begin position="134"/>
        <end position="169"/>
    </location>
</feature>
<evidence type="ECO:0000313" key="5">
    <source>
        <dbReference type="Proteomes" id="UP001140206"/>
    </source>
</evidence>
<protein>
    <submittedName>
        <fullName evidence="4">Pentatricopeptide repeat-containing protein</fullName>
    </submittedName>
</protein>
<reference evidence="4" key="1">
    <citation type="submission" date="2022-08" db="EMBL/GenBank/DDBJ databases">
        <authorList>
            <person name="Marques A."/>
        </authorList>
    </citation>
    <scope>NUCLEOTIDE SEQUENCE</scope>
    <source>
        <strain evidence="4">RhyPub2mFocal</strain>
        <tissue evidence="4">Leaves</tissue>
    </source>
</reference>
<dbReference type="AlphaFoldDB" id="A0AAV8GBT2"/>
<evidence type="ECO:0000256" key="3">
    <source>
        <dbReference type="PROSITE-ProRule" id="PRU00708"/>
    </source>
</evidence>
<evidence type="ECO:0000256" key="1">
    <source>
        <dbReference type="ARBA" id="ARBA00022737"/>
    </source>
</evidence>
<feature type="repeat" description="PPR" evidence="3">
    <location>
        <begin position="275"/>
        <end position="309"/>
    </location>
</feature>
<dbReference type="Gene3D" id="1.25.40.10">
    <property type="entry name" value="Tetratricopeptide repeat domain"/>
    <property type="match status" value="2"/>
</dbReference>
<evidence type="ECO:0000256" key="2">
    <source>
        <dbReference type="ARBA" id="ARBA00022946"/>
    </source>
</evidence>
<feature type="repeat" description="PPR" evidence="3">
    <location>
        <begin position="240"/>
        <end position="274"/>
    </location>
</feature>
<dbReference type="EMBL" id="JAMFTS010000001">
    <property type="protein sequence ID" value="KAJ4802484.1"/>
    <property type="molecule type" value="Genomic_DNA"/>
</dbReference>
<dbReference type="GO" id="GO:0007005">
    <property type="term" value="P:mitochondrion organization"/>
    <property type="evidence" value="ECO:0007669"/>
    <property type="project" value="TreeGrafter"/>
</dbReference>
<dbReference type="GO" id="GO:0006396">
    <property type="term" value="P:RNA processing"/>
    <property type="evidence" value="ECO:0007669"/>
    <property type="project" value="TreeGrafter"/>
</dbReference>
<dbReference type="InterPro" id="IPR051114">
    <property type="entry name" value="Mito_RNA_Proc_CCM1"/>
</dbReference>
<keyword evidence="5" id="KW-1185">Reference proteome</keyword>
<comment type="caution">
    <text evidence="4">The sequence shown here is derived from an EMBL/GenBank/DDBJ whole genome shotgun (WGS) entry which is preliminary data.</text>
</comment>
<dbReference type="GO" id="GO:0003729">
    <property type="term" value="F:mRNA binding"/>
    <property type="evidence" value="ECO:0007669"/>
    <property type="project" value="TreeGrafter"/>
</dbReference>
<dbReference type="InterPro" id="IPR002885">
    <property type="entry name" value="PPR_rpt"/>
</dbReference>
<feature type="repeat" description="PPR" evidence="3">
    <location>
        <begin position="170"/>
        <end position="204"/>
    </location>
</feature>
<dbReference type="SUPFAM" id="SSF48452">
    <property type="entry name" value="TPR-like"/>
    <property type="match status" value="1"/>
</dbReference>
<organism evidence="4 5">
    <name type="scientific">Rhynchospora pubera</name>
    <dbReference type="NCBI Taxonomy" id="906938"/>
    <lineage>
        <taxon>Eukaryota</taxon>
        <taxon>Viridiplantae</taxon>
        <taxon>Streptophyta</taxon>
        <taxon>Embryophyta</taxon>
        <taxon>Tracheophyta</taxon>
        <taxon>Spermatophyta</taxon>
        <taxon>Magnoliopsida</taxon>
        <taxon>Liliopsida</taxon>
        <taxon>Poales</taxon>
        <taxon>Cyperaceae</taxon>
        <taxon>Cyperoideae</taxon>
        <taxon>Rhynchosporeae</taxon>
        <taxon>Rhynchospora</taxon>
    </lineage>
</organism>
<dbReference type="Pfam" id="PF13041">
    <property type="entry name" value="PPR_2"/>
    <property type="match status" value="1"/>
</dbReference>
<evidence type="ECO:0000313" key="4">
    <source>
        <dbReference type="EMBL" id="KAJ4802484.1"/>
    </source>
</evidence>
<dbReference type="PANTHER" id="PTHR47934:SF26">
    <property type="entry name" value="SMALL RIBOSOMAL SUBUNIT PROTEIN MS78 (RPPR3A)"/>
    <property type="match status" value="1"/>
</dbReference>
<dbReference type="GO" id="GO:0005739">
    <property type="term" value="C:mitochondrion"/>
    <property type="evidence" value="ECO:0007669"/>
    <property type="project" value="TreeGrafter"/>
</dbReference>
<keyword evidence="2" id="KW-0809">Transit peptide</keyword>
<dbReference type="NCBIfam" id="TIGR00756">
    <property type="entry name" value="PPR"/>
    <property type="match status" value="3"/>
</dbReference>
<proteinExistence type="predicted"/>